<dbReference type="RefSeq" id="WP_273940879.1">
    <property type="nucleotide sequence ID" value="NZ_CP097263.1"/>
</dbReference>
<dbReference type="SUPFAM" id="SSF109854">
    <property type="entry name" value="DinB/YfiT-like putative metalloenzymes"/>
    <property type="match status" value="1"/>
</dbReference>
<reference evidence="2 3" key="1">
    <citation type="submission" date="2024-09" db="EMBL/GenBank/DDBJ databases">
        <authorList>
            <person name="Sun Q."/>
            <person name="Mori K."/>
        </authorList>
    </citation>
    <scope>NUCLEOTIDE SEQUENCE [LARGE SCALE GENOMIC DNA]</scope>
    <source>
        <strain evidence="2 3">TBRC 1432</strain>
    </source>
</reference>
<dbReference type="NCBIfam" id="TIGR03083">
    <property type="entry name" value="maleylpyruvate isomerase family mycothiol-dependent enzyme"/>
    <property type="match status" value="1"/>
</dbReference>
<accession>A0ABV6MQH9</accession>
<dbReference type="Pfam" id="PF11716">
    <property type="entry name" value="MDMPI_N"/>
    <property type="match status" value="1"/>
</dbReference>
<dbReference type="Gene3D" id="1.20.120.450">
    <property type="entry name" value="dinb family like domain"/>
    <property type="match status" value="1"/>
</dbReference>
<name>A0ABV6MQH9_9PSEU</name>
<protein>
    <submittedName>
        <fullName evidence="2">TIGR03086 family metal-binding protein</fullName>
    </submittedName>
</protein>
<dbReference type="Proteomes" id="UP001589810">
    <property type="component" value="Unassembled WGS sequence"/>
</dbReference>
<feature type="domain" description="Mycothiol-dependent maleylpyruvate isomerase metal-binding" evidence="1">
    <location>
        <begin position="9"/>
        <end position="133"/>
    </location>
</feature>
<organism evidence="2 3">
    <name type="scientific">Kutzneria chonburiensis</name>
    <dbReference type="NCBI Taxonomy" id="1483604"/>
    <lineage>
        <taxon>Bacteria</taxon>
        <taxon>Bacillati</taxon>
        <taxon>Actinomycetota</taxon>
        <taxon>Actinomycetes</taxon>
        <taxon>Pseudonocardiales</taxon>
        <taxon>Pseudonocardiaceae</taxon>
        <taxon>Kutzneria</taxon>
    </lineage>
</organism>
<evidence type="ECO:0000313" key="3">
    <source>
        <dbReference type="Proteomes" id="UP001589810"/>
    </source>
</evidence>
<dbReference type="InterPro" id="IPR017517">
    <property type="entry name" value="Maleyloyr_isom"/>
</dbReference>
<keyword evidence="3" id="KW-1185">Reference proteome</keyword>
<dbReference type="InterPro" id="IPR024344">
    <property type="entry name" value="MDMPI_metal-binding"/>
</dbReference>
<sequence>MNVMELYGRAQDGFDAVLAGVRPDQWETPSTCPDWSVRDVAGHVIWAQRQLRAWATGEDYAEHRGAPGAAHPGVVVDGDPVESWREARATASATLTEETLVKPVSLPGVGEIPLVGVVTLLLSDTVTHTWDIATALARPIVLDPAAVSAAFEWSRANVIRQPGFFGPELTPPDDADEQTRLLAFLGRKA</sequence>
<evidence type="ECO:0000259" key="1">
    <source>
        <dbReference type="Pfam" id="PF11716"/>
    </source>
</evidence>
<gene>
    <name evidence="2" type="ORF">ACFFH7_13255</name>
</gene>
<proteinExistence type="predicted"/>
<dbReference type="InterPro" id="IPR034660">
    <property type="entry name" value="DinB/YfiT-like"/>
</dbReference>
<evidence type="ECO:0000313" key="2">
    <source>
        <dbReference type="EMBL" id="MFC0542459.1"/>
    </source>
</evidence>
<dbReference type="NCBIfam" id="TIGR03086">
    <property type="entry name" value="TIGR03086 family metal-binding protein"/>
    <property type="match status" value="1"/>
</dbReference>
<dbReference type="InterPro" id="IPR017520">
    <property type="entry name" value="CHP03086"/>
</dbReference>
<dbReference type="EMBL" id="JBHLUD010000004">
    <property type="protein sequence ID" value="MFC0542459.1"/>
    <property type="molecule type" value="Genomic_DNA"/>
</dbReference>
<comment type="caution">
    <text evidence="2">The sequence shown here is derived from an EMBL/GenBank/DDBJ whole genome shotgun (WGS) entry which is preliminary data.</text>
</comment>